<dbReference type="Proteomes" id="UP000054823">
    <property type="component" value="Unassembled WGS sequence"/>
</dbReference>
<organism evidence="1 2">
    <name type="scientific">Shimia marina</name>
    <dbReference type="NCBI Taxonomy" id="321267"/>
    <lineage>
        <taxon>Bacteria</taxon>
        <taxon>Pseudomonadati</taxon>
        <taxon>Pseudomonadota</taxon>
        <taxon>Alphaproteobacteria</taxon>
        <taxon>Rhodobacterales</taxon>
        <taxon>Roseobacteraceae</taxon>
    </lineage>
</organism>
<dbReference type="PANTHER" id="PTHR43685">
    <property type="entry name" value="GLYCOSYLTRANSFERASE"/>
    <property type="match status" value="1"/>
</dbReference>
<dbReference type="PANTHER" id="PTHR43685:SF3">
    <property type="entry name" value="SLR2126 PROTEIN"/>
    <property type="match status" value="1"/>
</dbReference>
<keyword evidence="2" id="KW-1185">Reference proteome</keyword>
<dbReference type="SUPFAM" id="SSF53448">
    <property type="entry name" value="Nucleotide-diphospho-sugar transferases"/>
    <property type="match status" value="1"/>
</dbReference>
<evidence type="ECO:0000313" key="1">
    <source>
        <dbReference type="EMBL" id="CUH51570.1"/>
    </source>
</evidence>
<dbReference type="CDD" id="cd00761">
    <property type="entry name" value="Glyco_tranf_GTA_type"/>
    <property type="match status" value="1"/>
</dbReference>
<dbReference type="InterPro" id="IPR050834">
    <property type="entry name" value="Glycosyltransf_2"/>
</dbReference>
<dbReference type="RefSeq" id="WP_058238857.1">
    <property type="nucleotide sequence ID" value="NZ_CYPW01000006.1"/>
</dbReference>
<evidence type="ECO:0000313" key="2">
    <source>
        <dbReference type="Proteomes" id="UP000054823"/>
    </source>
</evidence>
<dbReference type="OrthoDB" id="153025at2"/>
<name>A0A0P1EMG3_9RHOB</name>
<sequence>MTPPPLAHLTVSVVVVSRGRPDALQRALVGVSQLSYPAFEVVVVTDQEGQAALSALSFADQIKVAPYELANISSARNRGIALAAGEIVAFLDDDAVPETGWLQHLMAPFARADVAAVGGFVRGRNGISFQWRAQTVDGRGQTTPLDITGPDAVVLTPEGGRGIKTEGTNMAVRRSVLAALGGFDPALHYYLDETDLNLRLAQAGYKTAIAPLAEVHHGFSANRWRTEARVPRDLSEIAASMAVFLGKHCDAAQVETVWSRFREGQRRRLLTHMVAGQMMPGDVRRLLRGLDQGFAEGQARMAGQMPVISPSPEALRPFAAKSGAQVIIAGRYWRRRALLAAAAQAVAQGQRPSVFIFSRTALFHTVRFHPKGYWVQIGGLFGRSERRQKLFRLSGFSARLKQEVVRIRAQRLLTETAPEMAGRVTKQEGQRQ</sequence>
<accession>A0A0P1EMG3</accession>
<dbReference type="AlphaFoldDB" id="A0A0P1EMG3"/>
<gene>
    <name evidence="1" type="ORF">SHM7688_01007</name>
</gene>
<dbReference type="Gene3D" id="3.90.550.10">
    <property type="entry name" value="Spore Coat Polysaccharide Biosynthesis Protein SpsA, Chain A"/>
    <property type="match status" value="1"/>
</dbReference>
<dbReference type="InterPro" id="IPR029044">
    <property type="entry name" value="Nucleotide-diphossugar_trans"/>
</dbReference>
<dbReference type="EMBL" id="CYPW01000006">
    <property type="protein sequence ID" value="CUH51570.1"/>
    <property type="molecule type" value="Genomic_DNA"/>
</dbReference>
<dbReference type="Pfam" id="PF13641">
    <property type="entry name" value="Glyco_tranf_2_3"/>
    <property type="match status" value="1"/>
</dbReference>
<keyword evidence="1" id="KW-0808">Transferase</keyword>
<dbReference type="STRING" id="321267.SHM7688_01007"/>
<reference evidence="1 2" key="1">
    <citation type="submission" date="2015-09" db="EMBL/GenBank/DDBJ databases">
        <authorList>
            <consortium name="Swine Surveillance"/>
        </authorList>
    </citation>
    <scope>NUCLEOTIDE SEQUENCE [LARGE SCALE GENOMIC DNA]</scope>
    <source>
        <strain evidence="1 2">CECT 7688</strain>
    </source>
</reference>
<protein>
    <submittedName>
        <fullName evidence="1">Mycofactocin system glycosyltransferase</fullName>
    </submittedName>
</protein>
<proteinExistence type="predicted"/>
<dbReference type="GO" id="GO:0016740">
    <property type="term" value="F:transferase activity"/>
    <property type="evidence" value="ECO:0007669"/>
    <property type="project" value="UniProtKB-KW"/>
</dbReference>